<evidence type="ECO:0000313" key="5">
    <source>
        <dbReference type="Proteomes" id="UP001226434"/>
    </source>
</evidence>
<sequence length="340" mass="39237">MKRPLFTVLTVLAVSQGFAQTDSSDYFYRKGTEEKIARRYLPAFNNFQKSVQFKPENSDAQRALGEVAVELRKYEDAKKSFLKVLEAKKDDTTAVSNLTNLYFWTRKWDDAIKYAQQAKALHLGTNNNYIIAKAYYEQENYGKSLEFLEMAYKDDNKNAEVPYLGARCLIEMSNYKKAAGCYEQAIALDSTKTLWMYEAGLTYYAIPDDNKSIYWLERAGANGYKRTNDYLQNLSNAYLNTKQWDKGIPLLEELQQHKPQDVEVIYSIGEVYYHTKKYDMAIESWDKILAIDNKNANAVYMIGLAYQKKGETAKGQELCDKAIAMDPNLAKLKEERKMPM</sequence>
<dbReference type="InterPro" id="IPR011990">
    <property type="entry name" value="TPR-like_helical_dom_sf"/>
</dbReference>
<dbReference type="InterPro" id="IPR019734">
    <property type="entry name" value="TPR_rpt"/>
</dbReference>
<dbReference type="SUPFAM" id="SSF48452">
    <property type="entry name" value="TPR-like"/>
    <property type="match status" value="1"/>
</dbReference>
<dbReference type="Proteomes" id="UP001226434">
    <property type="component" value="Unassembled WGS sequence"/>
</dbReference>
<name>A0ABT6R9C9_9BACT</name>
<dbReference type="Pfam" id="PF13414">
    <property type="entry name" value="TPR_11"/>
    <property type="match status" value="1"/>
</dbReference>
<protein>
    <submittedName>
        <fullName evidence="4">Tetratricopeptide repeat protein</fullName>
    </submittedName>
</protein>
<comment type="caution">
    <text evidence="4">The sequence shown here is derived from an EMBL/GenBank/DDBJ whole genome shotgun (WGS) entry which is preliminary data.</text>
</comment>
<evidence type="ECO:0000256" key="3">
    <source>
        <dbReference type="PROSITE-ProRule" id="PRU00339"/>
    </source>
</evidence>
<gene>
    <name evidence="4" type="ORF">QJ048_04820</name>
</gene>
<organism evidence="4 5">
    <name type="scientific">Pinibacter soli</name>
    <dbReference type="NCBI Taxonomy" id="3044211"/>
    <lineage>
        <taxon>Bacteria</taxon>
        <taxon>Pseudomonadati</taxon>
        <taxon>Bacteroidota</taxon>
        <taxon>Chitinophagia</taxon>
        <taxon>Chitinophagales</taxon>
        <taxon>Chitinophagaceae</taxon>
        <taxon>Pinibacter</taxon>
    </lineage>
</organism>
<dbReference type="PROSITE" id="PS50005">
    <property type="entry name" value="TPR"/>
    <property type="match status" value="3"/>
</dbReference>
<dbReference type="PANTHER" id="PTHR44943">
    <property type="entry name" value="CELLULOSE SYNTHASE OPERON PROTEIN C"/>
    <property type="match status" value="1"/>
</dbReference>
<dbReference type="InterPro" id="IPR051685">
    <property type="entry name" value="Ycf3/AcsC/BcsC/TPR_MFPF"/>
</dbReference>
<dbReference type="PANTHER" id="PTHR44943:SF8">
    <property type="entry name" value="TPR REPEAT-CONTAINING PROTEIN MJ0263"/>
    <property type="match status" value="1"/>
</dbReference>
<keyword evidence="5" id="KW-1185">Reference proteome</keyword>
<feature type="repeat" description="TPR" evidence="3">
    <location>
        <begin position="58"/>
        <end position="91"/>
    </location>
</feature>
<dbReference type="Gene3D" id="1.25.40.10">
    <property type="entry name" value="Tetratricopeptide repeat domain"/>
    <property type="match status" value="3"/>
</dbReference>
<evidence type="ECO:0000256" key="2">
    <source>
        <dbReference type="ARBA" id="ARBA00022803"/>
    </source>
</evidence>
<dbReference type="EMBL" id="JASBRG010000003">
    <property type="protein sequence ID" value="MDI3319081.1"/>
    <property type="molecule type" value="Genomic_DNA"/>
</dbReference>
<dbReference type="Pfam" id="PF12895">
    <property type="entry name" value="ANAPC3"/>
    <property type="match status" value="1"/>
</dbReference>
<proteinExistence type="predicted"/>
<feature type="repeat" description="TPR" evidence="3">
    <location>
        <begin position="296"/>
        <end position="329"/>
    </location>
</feature>
<feature type="repeat" description="TPR" evidence="3">
    <location>
        <begin position="262"/>
        <end position="295"/>
    </location>
</feature>
<keyword evidence="2 3" id="KW-0802">TPR repeat</keyword>
<dbReference type="Pfam" id="PF13181">
    <property type="entry name" value="TPR_8"/>
    <property type="match status" value="1"/>
</dbReference>
<dbReference type="SMART" id="SM00028">
    <property type="entry name" value="TPR"/>
    <property type="match status" value="7"/>
</dbReference>
<keyword evidence="1" id="KW-0677">Repeat</keyword>
<dbReference type="RefSeq" id="WP_282333198.1">
    <property type="nucleotide sequence ID" value="NZ_JASBRG010000003.1"/>
</dbReference>
<evidence type="ECO:0000313" key="4">
    <source>
        <dbReference type="EMBL" id="MDI3319081.1"/>
    </source>
</evidence>
<reference evidence="4 5" key="1">
    <citation type="submission" date="2023-05" db="EMBL/GenBank/DDBJ databases">
        <title>Genome sequence of Pinibacter sp. MAH-24.</title>
        <authorList>
            <person name="Huq M.A."/>
        </authorList>
    </citation>
    <scope>NUCLEOTIDE SEQUENCE [LARGE SCALE GENOMIC DNA]</scope>
    <source>
        <strain evidence="4 5">MAH-24</strain>
    </source>
</reference>
<evidence type="ECO:0000256" key="1">
    <source>
        <dbReference type="ARBA" id="ARBA00022737"/>
    </source>
</evidence>
<accession>A0ABT6R9C9</accession>